<feature type="compositionally biased region" description="Polar residues" evidence="1">
    <location>
        <begin position="304"/>
        <end position="315"/>
    </location>
</feature>
<evidence type="ECO:0000259" key="2">
    <source>
        <dbReference type="PROSITE" id="PS50181"/>
    </source>
</evidence>
<feature type="region of interest" description="Disordered" evidence="1">
    <location>
        <begin position="1"/>
        <end position="39"/>
    </location>
</feature>
<dbReference type="Proteomes" id="UP000887566">
    <property type="component" value="Unplaced"/>
</dbReference>
<evidence type="ECO:0000256" key="1">
    <source>
        <dbReference type="SAM" id="MobiDB-lite"/>
    </source>
</evidence>
<organism evidence="3 4">
    <name type="scientific">Plectus sambesii</name>
    <dbReference type="NCBI Taxonomy" id="2011161"/>
    <lineage>
        <taxon>Eukaryota</taxon>
        <taxon>Metazoa</taxon>
        <taxon>Ecdysozoa</taxon>
        <taxon>Nematoda</taxon>
        <taxon>Chromadorea</taxon>
        <taxon>Plectida</taxon>
        <taxon>Plectina</taxon>
        <taxon>Plectoidea</taxon>
        <taxon>Plectidae</taxon>
        <taxon>Plectus</taxon>
    </lineage>
</organism>
<dbReference type="WBParaSite" id="PSAMB.scaffold6456size9448.g28537.t1">
    <property type="protein sequence ID" value="PSAMB.scaffold6456size9448.g28537.t1"/>
    <property type="gene ID" value="PSAMB.scaffold6456size9448.g28537"/>
</dbReference>
<dbReference type="PROSITE" id="PS50181">
    <property type="entry name" value="FBOX"/>
    <property type="match status" value="1"/>
</dbReference>
<keyword evidence="3" id="KW-1185">Reference proteome</keyword>
<feature type="compositionally biased region" description="Low complexity" evidence="1">
    <location>
        <begin position="262"/>
        <end position="283"/>
    </location>
</feature>
<dbReference type="InterPro" id="IPR036047">
    <property type="entry name" value="F-box-like_dom_sf"/>
</dbReference>
<proteinExistence type="predicted"/>
<dbReference type="Gene3D" id="3.80.10.10">
    <property type="entry name" value="Ribonuclease Inhibitor"/>
    <property type="match status" value="1"/>
</dbReference>
<dbReference type="SUPFAM" id="SSF81383">
    <property type="entry name" value="F-box domain"/>
    <property type="match status" value="1"/>
</dbReference>
<feature type="region of interest" description="Disordered" evidence="1">
    <location>
        <begin position="261"/>
        <end position="315"/>
    </location>
</feature>
<feature type="compositionally biased region" description="Basic and acidic residues" evidence="1">
    <location>
        <begin position="293"/>
        <end position="303"/>
    </location>
</feature>
<reference evidence="4" key="1">
    <citation type="submission" date="2022-11" db="UniProtKB">
        <authorList>
            <consortium name="WormBaseParasite"/>
        </authorList>
    </citation>
    <scope>IDENTIFICATION</scope>
</reference>
<evidence type="ECO:0000313" key="3">
    <source>
        <dbReference type="Proteomes" id="UP000887566"/>
    </source>
</evidence>
<evidence type="ECO:0000313" key="4">
    <source>
        <dbReference type="WBParaSite" id="PSAMB.scaffold6456size9448.g28537.t1"/>
    </source>
</evidence>
<accession>A0A914X346</accession>
<dbReference type="Pfam" id="PF12937">
    <property type="entry name" value="F-box-like"/>
    <property type="match status" value="1"/>
</dbReference>
<sequence>MAPPPVVPPFGGSGGGARRPPSAAAAALKQAPPTAASGPRPTVVPLADFVSVLPRRAAVAVFARLDLRSRTRLERVCRHWRQVALATDAMETKPVWVYIIFRKKRCSGHEKMTVNMSFDGPIFWNRQVAYIYCCSCHFHEHEGPLLALFEKFEQRVERVCLVDKPVDYSFLPDRFFSFMADHFPRLQFIYVRELDLEKINRGTVVKLANHAQLKKLIVHGCRNYEVLEDFHALPQLLVVKGEIQGLKVMLGDCFYFDEDNSGPESSSSSATSAPGDSSGATTSAMPSSQERQNGVHDEGDSERSNGTPNGTETAH</sequence>
<dbReference type="InterPro" id="IPR032675">
    <property type="entry name" value="LRR_dom_sf"/>
</dbReference>
<feature type="compositionally biased region" description="Low complexity" evidence="1">
    <location>
        <begin position="18"/>
        <end position="36"/>
    </location>
</feature>
<feature type="domain" description="F-box" evidence="2">
    <location>
        <begin position="47"/>
        <end position="99"/>
    </location>
</feature>
<protein>
    <submittedName>
        <fullName evidence="4">F-box domain-containing protein</fullName>
    </submittedName>
</protein>
<name>A0A914X346_9BILA</name>
<dbReference type="InterPro" id="IPR001810">
    <property type="entry name" value="F-box_dom"/>
</dbReference>
<dbReference type="AlphaFoldDB" id="A0A914X346"/>